<keyword evidence="2" id="KW-1185">Reference proteome</keyword>
<sequence>MENLFKSSIHKCDKFPIDAGIEPEKEFLVRARQSGHDFRYIIDSSVISLAERSEVCKLQSFPHATSGMLALISHE</sequence>
<gene>
    <name evidence="1" type="ORF">PanWU01x14_221610</name>
</gene>
<evidence type="ECO:0000313" key="2">
    <source>
        <dbReference type="Proteomes" id="UP000237105"/>
    </source>
</evidence>
<protein>
    <submittedName>
        <fullName evidence="1">Uncharacterized protein</fullName>
    </submittedName>
</protein>
<name>A0A2P5BP97_PARAD</name>
<organism evidence="1 2">
    <name type="scientific">Parasponia andersonii</name>
    <name type="common">Sponia andersonii</name>
    <dbReference type="NCBI Taxonomy" id="3476"/>
    <lineage>
        <taxon>Eukaryota</taxon>
        <taxon>Viridiplantae</taxon>
        <taxon>Streptophyta</taxon>
        <taxon>Embryophyta</taxon>
        <taxon>Tracheophyta</taxon>
        <taxon>Spermatophyta</taxon>
        <taxon>Magnoliopsida</taxon>
        <taxon>eudicotyledons</taxon>
        <taxon>Gunneridae</taxon>
        <taxon>Pentapetalae</taxon>
        <taxon>rosids</taxon>
        <taxon>fabids</taxon>
        <taxon>Rosales</taxon>
        <taxon>Cannabaceae</taxon>
        <taxon>Parasponia</taxon>
    </lineage>
</organism>
<dbReference type="Proteomes" id="UP000237105">
    <property type="component" value="Unassembled WGS sequence"/>
</dbReference>
<accession>A0A2P5BP97</accession>
<dbReference type="EMBL" id="JXTB01000243">
    <property type="protein sequence ID" value="PON50628.1"/>
    <property type="molecule type" value="Genomic_DNA"/>
</dbReference>
<dbReference type="OrthoDB" id="10347493at2759"/>
<dbReference type="AlphaFoldDB" id="A0A2P5BP97"/>
<reference evidence="2" key="1">
    <citation type="submission" date="2016-06" db="EMBL/GenBank/DDBJ databases">
        <title>Parallel loss of symbiosis genes in relatives of nitrogen-fixing non-legume Parasponia.</title>
        <authorList>
            <person name="Van Velzen R."/>
            <person name="Holmer R."/>
            <person name="Bu F."/>
            <person name="Rutten L."/>
            <person name="Van Zeijl A."/>
            <person name="Liu W."/>
            <person name="Santuari L."/>
            <person name="Cao Q."/>
            <person name="Sharma T."/>
            <person name="Shen D."/>
            <person name="Roswanjaya Y."/>
            <person name="Wardhani T."/>
            <person name="Kalhor M.S."/>
            <person name="Jansen J."/>
            <person name="Van den Hoogen J."/>
            <person name="Gungor B."/>
            <person name="Hartog M."/>
            <person name="Hontelez J."/>
            <person name="Verver J."/>
            <person name="Yang W.-C."/>
            <person name="Schijlen E."/>
            <person name="Repin R."/>
            <person name="Schilthuizen M."/>
            <person name="Schranz E."/>
            <person name="Heidstra R."/>
            <person name="Miyata K."/>
            <person name="Fedorova E."/>
            <person name="Kohlen W."/>
            <person name="Bisseling T."/>
            <person name="Smit S."/>
            <person name="Geurts R."/>
        </authorList>
    </citation>
    <scope>NUCLEOTIDE SEQUENCE [LARGE SCALE GENOMIC DNA]</scope>
    <source>
        <strain evidence="2">cv. WU1-14</strain>
    </source>
</reference>
<proteinExistence type="predicted"/>
<evidence type="ECO:0000313" key="1">
    <source>
        <dbReference type="EMBL" id="PON50628.1"/>
    </source>
</evidence>
<comment type="caution">
    <text evidence="1">The sequence shown here is derived from an EMBL/GenBank/DDBJ whole genome shotgun (WGS) entry which is preliminary data.</text>
</comment>